<evidence type="ECO:0000259" key="4">
    <source>
        <dbReference type="Pfam" id="PF01466"/>
    </source>
</evidence>
<protein>
    <recommendedName>
        <fullName evidence="3">Skp1-related protein</fullName>
    </recommendedName>
</protein>
<dbReference type="InterPro" id="IPR036296">
    <property type="entry name" value="SKP1-like_dim_sf"/>
</dbReference>
<dbReference type="PIRSF" id="PIRSF028729">
    <property type="entry name" value="E3_ubiquit_lig_SCF_Skp"/>
    <property type="match status" value="1"/>
</dbReference>
<keyword evidence="5" id="KW-1185">Reference proteome</keyword>
<dbReference type="InterPro" id="IPR011333">
    <property type="entry name" value="SKP1/BTB/POZ_sf"/>
</dbReference>
<dbReference type="InterPro" id="IPR016072">
    <property type="entry name" value="Skp1_comp_dimer"/>
</dbReference>
<evidence type="ECO:0000256" key="1">
    <source>
        <dbReference type="ARBA" id="ARBA00009993"/>
    </source>
</evidence>
<dbReference type="Proteomes" id="UP000887575">
    <property type="component" value="Unassembled WGS sequence"/>
</dbReference>
<dbReference type="SUPFAM" id="SSF54695">
    <property type="entry name" value="POZ domain"/>
    <property type="match status" value="1"/>
</dbReference>
<proteinExistence type="inferred from homology"/>
<dbReference type="InterPro" id="IPR001232">
    <property type="entry name" value="SKP1-like"/>
</dbReference>
<evidence type="ECO:0000256" key="3">
    <source>
        <dbReference type="PIRNR" id="PIRNR028729"/>
    </source>
</evidence>
<comment type="function">
    <text evidence="3">Probable essential component of SCF (SKP1-CUL1-F-box protein) E3 ubiquitin-protein ligase complexes, which mediate the ubiquitination and subsequent proteasomal degradation of target proteins. Regulates cell proliferation during embryonic and larval development.</text>
</comment>
<comment type="similarity">
    <text evidence="1 3">Belongs to the SKP1 family.</text>
</comment>
<feature type="domain" description="SKP1 component dimerisation" evidence="4">
    <location>
        <begin position="109"/>
        <end position="155"/>
    </location>
</feature>
<evidence type="ECO:0000313" key="6">
    <source>
        <dbReference type="WBParaSite" id="MBELARI_LOCUS7403"/>
    </source>
</evidence>
<dbReference type="GO" id="GO:0006511">
    <property type="term" value="P:ubiquitin-dependent protein catabolic process"/>
    <property type="evidence" value="ECO:0007669"/>
    <property type="project" value="InterPro"/>
</dbReference>
<evidence type="ECO:0000256" key="2">
    <source>
        <dbReference type="ARBA" id="ARBA00022786"/>
    </source>
</evidence>
<dbReference type="SMART" id="SM00512">
    <property type="entry name" value="Skp1"/>
    <property type="match status" value="1"/>
</dbReference>
<dbReference type="PANTHER" id="PTHR11165">
    <property type="entry name" value="SKP1"/>
    <property type="match status" value="1"/>
</dbReference>
<dbReference type="Pfam" id="PF01466">
    <property type="entry name" value="Skp1"/>
    <property type="match status" value="1"/>
</dbReference>
<comment type="pathway">
    <text evidence="3">Protein modification; protein ubiquitination.</text>
</comment>
<dbReference type="SUPFAM" id="SSF81382">
    <property type="entry name" value="Skp1 dimerisation domain-like"/>
    <property type="match status" value="1"/>
</dbReference>
<sequence>MEDKEFTLSKKAARRCGTVNHYAQNTGLTDDEAISKMEPMALPNVSNESLYYIVRWCEQHRNCPAWVEDQWWENVYNDKMRQWEKEFMAEMTSDALYDVYMAASYLDIKCLLDHCAQAFADMVQGKSPEEIREIWGVENDFTPEEEEEIKYENPWKVLFDYQEKLEKEEEAAAEQGSSLALV</sequence>
<dbReference type="InterPro" id="IPR016897">
    <property type="entry name" value="SKP1"/>
</dbReference>
<name>A0AAF3FJW0_9BILA</name>
<dbReference type="WBParaSite" id="MBELARI_LOCUS7403">
    <property type="protein sequence ID" value="MBELARI_LOCUS7403"/>
    <property type="gene ID" value="MBELARI_LOCUS7403"/>
</dbReference>
<evidence type="ECO:0000313" key="5">
    <source>
        <dbReference type="Proteomes" id="UP000887575"/>
    </source>
</evidence>
<reference evidence="6" key="1">
    <citation type="submission" date="2024-02" db="UniProtKB">
        <authorList>
            <consortium name="WormBaseParasite"/>
        </authorList>
    </citation>
    <scope>IDENTIFICATION</scope>
</reference>
<keyword evidence="2 3" id="KW-0833">Ubl conjugation pathway</keyword>
<accession>A0AAF3FJW0</accession>
<organism evidence="5 6">
    <name type="scientific">Mesorhabditis belari</name>
    <dbReference type="NCBI Taxonomy" id="2138241"/>
    <lineage>
        <taxon>Eukaryota</taxon>
        <taxon>Metazoa</taxon>
        <taxon>Ecdysozoa</taxon>
        <taxon>Nematoda</taxon>
        <taxon>Chromadorea</taxon>
        <taxon>Rhabditida</taxon>
        <taxon>Rhabditina</taxon>
        <taxon>Rhabditomorpha</taxon>
        <taxon>Rhabditoidea</taxon>
        <taxon>Rhabditidae</taxon>
        <taxon>Mesorhabditinae</taxon>
        <taxon>Mesorhabditis</taxon>
    </lineage>
</organism>
<dbReference type="Gene3D" id="3.30.710.10">
    <property type="entry name" value="Potassium Channel Kv1.1, Chain A"/>
    <property type="match status" value="1"/>
</dbReference>
<dbReference type="AlphaFoldDB" id="A0AAF3FJW0"/>